<dbReference type="InterPro" id="IPR037231">
    <property type="entry name" value="NAP-like_sf"/>
</dbReference>
<protein>
    <recommendedName>
        <fullName evidence="6">Vacuolar protein sorting-associated protein 75</fullName>
    </recommendedName>
</protein>
<comment type="similarity">
    <text evidence="1">Belongs to the nucleosome assembly protein (NAP) family.</text>
</comment>
<reference evidence="4 5" key="1">
    <citation type="submission" date="2024-05" db="EMBL/GenBank/DDBJ databases">
        <title>Long read based assembly of the Candida bracarensis genome reveals expanded adhesin content.</title>
        <authorList>
            <person name="Marcet-Houben M."/>
            <person name="Ksiezopolska E."/>
            <person name="Gabaldon T."/>
        </authorList>
    </citation>
    <scope>NUCLEOTIDE SEQUENCE [LARGE SCALE GENOMIC DNA]</scope>
    <source>
        <strain evidence="4 5">CBM6</strain>
    </source>
</reference>
<organism evidence="4 5">
    <name type="scientific">Nakaseomyces bracarensis</name>
    <dbReference type="NCBI Taxonomy" id="273131"/>
    <lineage>
        <taxon>Eukaryota</taxon>
        <taxon>Fungi</taxon>
        <taxon>Dikarya</taxon>
        <taxon>Ascomycota</taxon>
        <taxon>Saccharomycotina</taxon>
        <taxon>Saccharomycetes</taxon>
        <taxon>Saccharomycetales</taxon>
        <taxon>Saccharomycetaceae</taxon>
        <taxon>Nakaseomyces</taxon>
    </lineage>
</organism>
<dbReference type="EMBL" id="JBEVYD010000004">
    <property type="protein sequence ID" value="KAL3233883.1"/>
    <property type="molecule type" value="Genomic_DNA"/>
</dbReference>
<dbReference type="Proteomes" id="UP001623330">
    <property type="component" value="Unassembled WGS sequence"/>
</dbReference>
<dbReference type="SUPFAM" id="SSF143113">
    <property type="entry name" value="NAP-like"/>
    <property type="match status" value="1"/>
</dbReference>
<dbReference type="PANTHER" id="PTHR11875">
    <property type="entry name" value="TESTIS-SPECIFIC Y-ENCODED PROTEIN"/>
    <property type="match status" value="1"/>
</dbReference>
<sequence>MSEKEIVAKAFSDLAQYEADVAKTEDEIELYRLNKMQPMIDRRDKIIDNIPEFWKVVLSQHTNFADYVRASDFKYIDAIKKVRIDWLVLEDPKAYSIGDFKLTIEFGEIKGDFKAQIVEKVFRLIKKEQSKGEENDNGDDDDDALEDEQLVSEPTAIEWPKSYNSINPDLITDKRSKEGKKNYRQGMKSLFGWFKWTGRKPGKEFPHGDSLATLFSEDLYPYCVKYYTEAQRDLEDEEDDSEDSSAEEPLDLEDDSEQESGPDKKKIKLD</sequence>
<evidence type="ECO:0000256" key="1">
    <source>
        <dbReference type="ARBA" id="ARBA00009947"/>
    </source>
</evidence>
<name>A0ABR4NYB8_9SACH</name>
<feature type="compositionally biased region" description="Basic and acidic residues" evidence="3">
    <location>
        <begin position="261"/>
        <end position="270"/>
    </location>
</feature>
<dbReference type="Gene3D" id="3.30.1120.90">
    <property type="entry name" value="Nucleosome assembly protein"/>
    <property type="match status" value="1"/>
</dbReference>
<feature type="coiled-coil region" evidence="2">
    <location>
        <begin position="7"/>
        <end position="34"/>
    </location>
</feature>
<proteinExistence type="inferred from homology"/>
<evidence type="ECO:0008006" key="6">
    <source>
        <dbReference type="Google" id="ProtNLM"/>
    </source>
</evidence>
<evidence type="ECO:0000313" key="5">
    <source>
        <dbReference type="Proteomes" id="UP001623330"/>
    </source>
</evidence>
<accession>A0ABR4NYB8</accession>
<keyword evidence="5" id="KW-1185">Reference proteome</keyword>
<dbReference type="InterPro" id="IPR002164">
    <property type="entry name" value="NAP_family"/>
</dbReference>
<comment type="caution">
    <text evidence="4">The sequence shown here is derived from an EMBL/GenBank/DDBJ whole genome shotgun (WGS) entry which is preliminary data.</text>
</comment>
<evidence type="ECO:0000256" key="2">
    <source>
        <dbReference type="SAM" id="Coils"/>
    </source>
</evidence>
<keyword evidence="2" id="KW-0175">Coiled coil</keyword>
<gene>
    <name evidence="4" type="ORF">RNJ44_03923</name>
</gene>
<feature type="compositionally biased region" description="Acidic residues" evidence="3">
    <location>
        <begin position="234"/>
        <end position="260"/>
    </location>
</feature>
<evidence type="ECO:0000256" key="3">
    <source>
        <dbReference type="SAM" id="MobiDB-lite"/>
    </source>
</evidence>
<feature type="region of interest" description="Disordered" evidence="3">
    <location>
        <begin position="230"/>
        <end position="270"/>
    </location>
</feature>
<evidence type="ECO:0000313" key="4">
    <source>
        <dbReference type="EMBL" id="KAL3233883.1"/>
    </source>
</evidence>